<feature type="chain" id="PRO_5043931494" evidence="1">
    <location>
        <begin position="20"/>
        <end position="84"/>
    </location>
</feature>
<proteinExistence type="predicted"/>
<accession>A0AAV1JSX2</accession>
<keyword evidence="3" id="KW-1185">Reference proteome</keyword>
<dbReference type="Proteomes" id="UP001497472">
    <property type="component" value="Unassembled WGS sequence"/>
</dbReference>
<evidence type="ECO:0000313" key="2">
    <source>
        <dbReference type="EMBL" id="CAK1551936.1"/>
    </source>
</evidence>
<protein>
    <submittedName>
        <fullName evidence="2">Uncharacterized protein</fullName>
    </submittedName>
</protein>
<gene>
    <name evidence="2" type="ORF">LNINA_LOCUS11029</name>
</gene>
<organism evidence="2 3">
    <name type="scientific">Leptosia nina</name>
    <dbReference type="NCBI Taxonomy" id="320188"/>
    <lineage>
        <taxon>Eukaryota</taxon>
        <taxon>Metazoa</taxon>
        <taxon>Ecdysozoa</taxon>
        <taxon>Arthropoda</taxon>
        <taxon>Hexapoda</taxon>
        <taxon>Insecta</taxon>
        <taxon>Pterygota</taxon>
        <taxon>Neoptera</taxon>
        <taxon>Endopterygota</taxon>
        <taxon>Lepidoptera</taxon>
        <taxon>Glossata</taxon>
        <taxon>Ditrysia</taxon>
        <taxon>Papilionoidea</taxon>
        <taxon>Pieridae</taxon>
        <taxon>Pierinae</taxon>
        <taxon>Leptosia</taxon>
    </lineage>
</organism>
<evidence type="ECO:0000256" key="1">
    <source>
        <dbReference type="SAM" id="SignalP"/>
    </source>
</evidence>
<evidence type="ECO:0000313" key="3">
    <source>
        <dbReference type="Proteomes" id="UP001497472"/>
    </source>
</evidence>
<keyword evidence="1" id="KW-0732">Signal</keyword>
<sequence length="84" mass="9345">MSLVRASIASLLLISSSQKLQEPSENNYVSPDVFLTFCVAQKHVAYQGITWETLRSDGKKCFADVSESLVPGHIHVSQQEEIHN</sequence>
<comment type="caution">
    <text evidence="2">The sequence shown here is derived from an EMBL/GenBank/DDBJ whole genome shotgun (WGS) entry which is preliminary data.</text>
</comment>
<name>A0AAV1JSX2_9NEOP</name>
<feature type="signal peptide" evidence="1">
    <location>
        <begin position="1"/>
        <end position="19"/>
    </location>
</feature>
<dbReference type="AlphaFoldDB" id="A0AAV1JSX2"/>
<dbReference type="EMBL" id="CAVLEF010000132">
    <property type="protein sequence ID" value="CAK1551936.1"/>
    <property type="molecule type" value="Genomic_DNA"/>
</dbReference>
<reference evidence="2 3" key="1">
    <citation type="submission" date="2023-11" db="EMBL/GenBank/DDBJ databases">
        <authorList>
            <person name="Okamura Y."/>
        </authorList>
    </citation>
    <scope>NUCLEOTIDE SEQUENCE [LARGE SCALE GENOMIC DNA]</scope>
</reference>